<evidence type="ECO:0000313" key="3">
    <source>
        <dbReference type="Proteomes" id="UP000077868"/>
    </source>
</evidence>
<dbReference type="PANTHER" id="PTHR33608:SF14">
    <property type="entry name" value="POSSIBLE CONSERVED SECRETED PROTEIN"/>
    <property type="match status" value="1"/>
</dbReference>
<proteinExistence type="predicted"/>
<reference evidence="2 3" key="1">
    <citation type="submission" date="2016-03" db="EMBL/GenBank/DDBJ databases">
        <title>Complete genome sequence of a soil Actinobacterium, Nocardioides dokdonensis FR1436.</title>
        <authorList>
            <person name="Kwon S.-K."/>
            <person name="Kim K."/>
            <person name="Kim J.F."/>
        </authorList>
    </citation>
    <scope>NUCLEOTIDE SEQUENCE [LARGE SCALE GENOMIC DNA]</scope>
    <source>
        <strain evidence="2 3">FR1436</strain>
    </source>
</reference>
<dbReference type="InterPro" id="IPR002881">
    <property type="entry name" value="DUF58"/>
</dbReference>
<feature type="domain" description="DUF58" evidence="1">
    <location>
        <begin position="195"/>
        <end position="346"/>
    </location>
</feature>
<dbReference type="Proteomes" id="UP000077868">
    <property type="component" value="Chromosome"/>
</dbReference>
<dbReference type="PANTHER" id="PTHR33608">
    <property type="entry name" value="BLL2464 PROTEIN"/>
    <property type="match status" value="1"/>
</dbReference>
<protein>
    <recommendedName>
        <fullName evidence="1">DUF58 domain-containing protein</fullName>
    </recommendedName>
</protein>
<keyword evidence="3" id="KW-1185">Reference proteome</keyword>
<name>A0A1A9GHI9_9ACTN</name>
<dbReference type="PATRIC" id="fig|1300347.3.peg.1328"/>
<dbReference type="KEGG" id="ndk:I601_1328"/>
<dbReference type="RefSeq" id="WP_084527279.1">
    <property type="nucleotide sequence ID" value="NZ_CP015079.1"/>
</dbReference>
<dbReference type="AlphaFoldDB" id="A0A1A9GHI9"/>
<organism evidence="2 3">
    <name type="scientific">Nocardioides dokdonensis FR1436</name>
    <dbReference type="NCBI Taxonomy" id="1300347"/>
    <lineage>
        <taxon>Bacteria</taxon>
        <taxon>Bacillati</taxon>
        <taxon>Actinomycetota</taxon>
        <taxon>Actinomycetes</taxon>
        <taxon>Propionibacteriales</taxon>
        <taxon>Nocardioidaceae</taxon>
        <taxon>Nocardioides</taxon>
    </lineage>
</organism>
<sequence length="429" mass="45518">MSRWRVTASLGRAALVASTGTALAVLLGDPVLVVLVAPLALCAALGLLRATRSTPTARVQLDHQVLHEGQGTTSRLTLTGADAAEHVARVSGRTPYVALHPAHGVVGTLWQPGRGLDLEVSPRRWGLRAPAEEKVALTTAWGGWRWGPVPVVASSLRVLPDPAAFDSRAEMPQPLGLVGTHRSARVGAGSELAGIRAFRAGDRLRRVDWRVTLRTGELHVVSTRSEEDSAVLLVVDALADHGRSGGFGAEESSLDLSVRAAAAVARHVGRTGDRVGLRVIGPAAGSVGYGSGERHQQRILTALAGVRPSRSTEVEADRLRLRVTPGTVVVILSPMLDDLVSTLTATLTSRGLPTLVVDTLPRRLVGTGPDAVGAVERLAWRMRRIERDLLLADVETRGCPVVPWRGPGTLDEVLRGFARAARTPRVVAR</sequence>
<dbReference type="STRING" id="1300347.I601_1328"/>
<dbReference type="Pfam" id="PF01882">
    <property type="entry name" value="DUF58"/>
    <property type="match status" value="1"/>
</dbReference>
<dbReference type="EMBL" id="CP015079">
    <property type="protein sequence ID" value="ANH37767.1"/>
    <property type="molecule type" value="Genomic_DNA"/>
</dbReference>
<evidence type="ECO:0000313" key="2">
    <source>
        <dbReference type="EMBL" id="ANH37767.1"/>
    </source>
</evidence>
<evidence type="ECO:0000259" key="1">
    <source>
        <dbReference type="Pfam" id="PF01882"/>
    </source>
</evidence>
<gene>
    <name evidence="2" type="ORF">I601_1328</name>
</gene>
<accession>A0A1A9GHI9</accession>
<dbReference type="OrthoDB" id="9776116at2"/>